<proteinExistence type="predicted"/>
<comment type="caution">
    <text evidence="1">The sequence shown here is derived from an EMBL/GenBank/DDBJ whole genome shotgun (WGS) entry which is preliminary data.</text>
</comment>
<dbReference type="EMBL" id="BSOG01000003">
    <property type="protein sequence ID" value="GLR14012.1"/>
    <property type="molecule type" value="Genomic_DNA"/>
</dbReference>
<protein>
    <recommendedName>
        <fullName evidence="3">HEAT repeat domain-containing protein</fullName>
    </recommendedName>
</protein>
<evidence type="ECO:0000313" key="1">
    <source>
        <dbReference type="EMBL" id="GLR14012.1"/>
    </source>
</evidence>
<accession>A0ABQ5YG91</accession>
<dbReference type="Proteomes" id="UP001156706">
    <property type="component" value="Unassembled WGS sequence"/>
</dbReference>
<sequence length="134" mass="15061">MYADFDNYLGLEFLVDYWYDEGTGVASSLLSKFNEQDWIDLKEKCKLKSDEWKVRCAEVLDLASHPASTEVLIDFLGSESDEVVLAAADSLRGKNTVQLSSEVIERLWGISEKGSPPVQVVLRDLFGRLGLKLE</sequence>
<organism evidence="1 2">
    <name type="scientific">Chitinimonas prasina</name>
    <dbReference type="NCBI Taxonomy" id="1434937"/>
    <lineage>
        <taxon>Bacteria</taxon>
        <taxon>Pseudomonadati</taxon>
        <taxon>Pseudomonadota</taxon>
        <taxon>Betaproteobacteria</taxon>
        <taxon>Neisseriales</taxon>
        <taxon>Chitinibacteraceae</taxon>
        <taxon>Chitinimonas</taxon>
    </lineage>
</organism>
<dbReference type="RefSeq" id="WP_284197104.1">
    <property type="nucleotide sequence ID" value="NZ_BSOG01000003.1"/>
</dbReference>
<name>A0ABQ5YG91_9NEIS</name>
<gene>
    <name evidence="1" type="ORF">GCM10007907_28020</name>
</gene>
<evidence type="ECO:0008006" key="3">
    <source>
        <dbReference type="Google" id="ProtNLM"/>
    </source>
</evidence>
<reference evidence="2" key="1">
    <citation type="journal article" date="2019" name="Int. J. Syst. Evol. Microbiol.">
        <title>The Global Catalogue of Microorganisms (GCM) 10K type strain sequencing project: providing services to taxonomists for standard genome sequencing and annotation.</title>
        <authorList>
            <consortium name="The Broad Institute Genomics Platform"/>
            <consortium name="The Broad Institute Genome Sequencing Center for Infectious Disease"/>
            <person name="Wu L."/>
            <person name="Ma J."/>
        </authorList>
    </citation>
    <scope>NUCLEOTIDE SEQUENCE [LARGE SCALE GENOMIC DNA]</scope>
    <source>
        <strain evidence="2">NBRC 110044</strain>
    </source>
</reference>
<keyword evidence="2" id="KW-1185">Reference proteome</keyword>
<evidence type="ECO:0000313" key="2">
    <source>
        <dbReference type="Proteomes" id="UP001156706"/>
    </source>
</evidence>